<feature type="region of interest" description="Disordered" evidence="1">
    <location>
        <begin position="1"/>
        <end position="126"/>
    </location>
</feature>
<evidence type="ECO:0000313" key="3">
    <source>
        <dbReference type="Proteomes" id="UP000230233"/>
    </source>
</evidence>
<feature type="compositionally biased region" description="Basic and acidic residues" evidence="1">
    <location>
        <begin position="157"/>
        <end position="170"/>
    </location>
</feature>
<gene>
    <name evidence="2" type="primary">Cnig_chr_X.g24001</name>
    <name evidence="2" type="ORF">B9Z55_024001</name>
</gene>
<organism evidence="2 3">
    <name type="scientific">Caenorhabditis nigoni</name>
    <dbReference type="NCBI Taxonomy" id="1611254"/>
    <lineage>
        <taxon>Eukaryota</taxon>
        <taxon>Metazoa</taxon>
        <taxon>Ecdysozoa</taxon>
        <taxon>Nematoda</taxon>
        <taxon>Chromadorea</taxon>
        <taxon>Rhabditida</taxon>
        <taxon>Rhabditina</taxon>
        <taxon>Rhabditomorpha</taxon>
        <taxon>Rhabditoidea</taxon>
        <taxon>Rhabditidae</taxon>
        <taxon>Peloderinae</taxon>
        <taxon>Caenorhabditis</taxon>
    </lineage>
</organism>
<proteinExistence type="predicted"/>
<comment type="caution">
    <text evidence="2">The sequence shown here is derived from an EMBL/GenBank/DDBJ whole genome shotgun (WGS) entry which is preliminary data.</text>
</comment>
<feature type="region of interest" description="Disordered" evidence="1">
    <location>
        <begin position="155"/>
        <end position="179"/>
    </location>
</feature>
<dbReference type="EMBL" id="PDUG01000006">
    <property type="protein sequence ID" value="PIC17936.1"/>
    <property type="molecule type" value="Genomic_DNA"/>
</dbReference>
<dbReference type="Proteomes" id="UP000230233">
    <property type="component" value="Chromosome X"/>
</dbReference>
<evidence type="ECO:0000313" key="2">
    <source>
        <dbReference type="EMBL" id="PIC17936.1"/>
    </source>
</evidence>
<sequence>MDKKPLPTLPEEPPEKTTSPKKVFAPSERSNRASPNSPKKDVKVVSSPPKPIKKKSTARTNSSYSYSNQSVFGDDSNEPCSSAQAEARYRKNSDTGYSSMSPRPTIFSKFPSEAAAQNDSADEAKMEEARIAELKKKGSPKTLVDIFKMEANLIPKKKGEDTKSEKESKQKKAKVVRPENMPVTAPNFFAGQEYGFHLTEMVNRGTETLLIIYES</sequence>
<name>A0A2G5SSZ4_9PELO</name>
<dbReference type="AlphaFoldDB" id="A0A2G5SSZ4"/>
<dbReference type="STRING" id="1611254.A0A2G5SSZ4"/>
<feature type="compositionally biased region" description="Polar residues" evidence="1">
    <location>
        <begin position="58"/>
        <end position="71"/>
    </location>
</feature>
<keyword evidence="3" id="KW-1185">Reference proteome</keyword>
<evidence type="ECO:0000256" key="1">
    <source>
        <dbReference type="SAM" id="MobiDB-lite"/>
    </source>
</evidence>
<accession>A0A2G5SSZ4</accession>
<protein>
    <submittedName>
        <fullName evidence="2">Uncharacterized protein</fullName>
    </submittedName>
</protein>
<reference evidence="3" key="1">
    <citation type="submission" date="2017-10" db="EMBL/GenBank/DDBJ databases">
        <title>Rapid genome shrinkage in a self-fertile nematode reveals novel sperm competition proteins.</title>
        <authorList>
            <person name="Yin D."/>
            <person name="Schwarz E.M."/>
            <person name="Thomas C.G."/>
            <person name="Felde R.L."/>
            <person name="Korf I.F."/>
            <person name="Cutter A.D."/>
            <person name="Schartner C.M."/>
            <person name="Ralston E.J."/>
            <person name="Meyer B.J."/>
            <person name="Haag E.S."/>
        </authorList>
    </citation>
    <scope>NUCLEOTIDE SEQUENCE [LARGE SCALE GENOMIC DNA]</scope>
    <source>
        <strain evidence="3">JU1422</strain>
    </source>
</reference>